<organism evidence="21 22">
    <name type="scientific">Coleofasciculus chthonoplastes PCC 7420</name>
    <dbReference type="NCBI Taxonomy" id="118168"/>
    <lineage>
        <taxon>Bacteria</taxon>
        <taxon>Bacillati</taxon>
        <taxon>Cyanobacteriota</taxon>
        <taxon>Cyanophyceae</taxon>
        <taxon>Coleofasciculales</taxon>
        <taxon>Coleofasciculaceae</taxon>
        <taxon>Coleofasciculus</taxon>
    </lineage>
</organism>
<dbReference type="HOGENOM" id="CLU_000445_110_0_3"/>
<dbReference type="RefSeq" id="WP_006100320.1">
    <property type="nucleotide sequence ID" value="NZ_DS989846.1"/>
</dbReference>
<dbReference type="EMBL" id="DS989846">
    <property type="protein sequence ID" value="EDX76592.1"/>
    <property type="molecule type" value="Genomic_DNA"/>
</dbReference>
<dbReference type="AlphaFoldDB" id="B4VNT0"/>
<dbReference type="FunFam" id="3.30.70.1230:FF:000033">
    <property type="entry name" value="Adenylate cyclase"/>
    <property type="match status" value="1"/>
</dbReference>
<comment type="catalytic activity">
    <reaction evidence="1">
        <text>ATP = 3',5'-cyclic AMP + diphosphate</text>
        <dbReference type="Rhea" id="RHEA:15389"/>
        <dbReference type="ChEBI" id="CHEBI:30616"/>
        <dbReference type="ChEBI" id="CHEBI:33019"/>
        <dbReference type="ChEBI" id="CHEBI:58165"/>
        <dbReference type="EC" id="4.6.1.1"/>
    </reaction>
</comment>
<keyword evidence="5" id="KW-0812">Transmembrane</keyword>
<evidence type="ECO:0000256" key="16">
    <source>
        <dbReference type="ARBA" id="ARBA00064436"/>
    </source>
</evidence>
<feature type="domain" description="Response regulatory" evidence="19">
    <location>
        <begin position="15"/>
        <end position="131"/>
    </location>
</feature>
<reference evidence="21 22" key="1">
    <citation type="submission" date="2008-07" db="EMBL/GenBank/DDBJ databases">
        <authorList>
            <person name="Tandeau de Marsac N."/>
            <person name="Ferriera S."/>
            <person name="Johnson J."/>
            <person name="Kravitz S."/>
            <person name="Beeson K."/>
            <person name="Sutton G."/>
            <person name="Rogers Y.-H."/>
            <person name="Friedman R."/>
            <person name="Frazier M."/>
            <person name="Venter J.C."/>
        </authorList>
    </citation>
    <scope>NUCLEOTIDE SEQUENCE [LARGE SCALE GENOMIC DNA]</scope>
    <source>
        <strain evidence="21 22">PCC 7420</strain>
    </source>
</reference>
<keyword evidence="6" id="KW-0479">Metal-binding</keyword>
<sequence length="368" mass="41226">MLISDFNNNQKPSPQVLIVDDEETQRLLMRRVIEKEGYQILEASDGLDCLRLCKKTSPDIILLDAMMPVMDGFTCCQQLKKNPKMSQVPVLMITALEDKKSVNQAFEAGATDYVTKPIHWPVLLQRVRRLILQSQLYIQLIQSQERTERLLLNILPEPIAQRLQQSEGVIADYFENVSVLFADMVGFTQLSAQISPRDLVVKLNSIFSEFDQLTEQYGLEKIKTIGDGYMVAAGLPIPRDDHADVSLGMALAMQETMTQLMQKTGDPLSLRIGIHTGSVVAGVIGTKKFSYDLWGDTVNTASRMEQQGVSNCIQITEATYQQLSNPHLFRERGLIDVKGKGQMKTYILDCQICLNNHGNPAKTKIGSC</sequence>
<dbReference type="InterPro" id="IPR018297">
    <property type="entry name" value="A/G_cyclase_CS"/>
</dbReference>
<dbReference type="InterPro" id="IPR001789">
    <property type="entry name" value="Sig_transdc_resp-reg_receiver"/>
</dbReference>
<feature type="modified residue" description="4-aspartylphosphate" evidence="17">
    <location>
        <position position="64"/>
    </location>
</feature>
<dbReference type="SMART" id="SM00448">
    <property type="entry name" value="REC"/>
    <property type="match status" value="1"/>
</dbReference>
<dbReference type="PROSITE" id="PS50125">
    <property type="entry name" value="GUANYLATE_CYCLASE_2"/>
    <property type="match status" value="1"/>
</dbReference>
<evidence type="ECO:0000313" key="21">
    <source>
        <dbReference type="EMBL" id="EDX76592.1"/>
    </source>
</evidence>
<evidence type="ECO:0000259" key="20">
    <source>
        <dbReference type="PROSITE" id="PS50125"/>
    </source>
</evidence>
<evidence type="ECO:0000256" key="17">
    <source>
        <dbReference type="PROSITE-ProRule" id="PRU00169"/>
    </source>
</evidence>
<name>B4VNT0_9CYAN</name>
<accession>B4VNT0</accession>
<comment type="subunit">
    <text evidence="16">Homodimer. Can also exist as monomer.</text>
</comment>
<dbReference type="SMART" id="SM00044">
    <property type="entry name" value="CYCc"/>
    <property type="match status" value="1"/>
</dbReference>
<dbReference type="InterPro" id="IPR050401">
    <property type="entry name" value="Cyclic_nucleotide_synthase"/>
</dbReference>
<evidence type="ECO:0000256" key="1">
    <source>
        <dbReference type="ARBA" id="ARBA00001593"/>
    </source>
</evidence>
<dbReference type="InterPro" id="IPR011006">
    <property type="entry name" value="CheY-like_superfamily"/>
</dbReference>
<dbReference type="GO" id="GO:0004016">
    <property type="term" value="F:adenylate cyclase activity"/>
    <property type="evidence" value="ECO:0007669"/>
    <property type="project" value="UniProtKB-EC"/>
</dbReference>
<dbReference type="GO" id="GO:0006171">
    <property type="term" value="P:cAMP biosynthetic process"/>
    <property type="evidence" value="ECO:0007669"/>
    <property type="project" value="UniProtKB-KW"/>
</dbReference>
<evidence type="ECO:0000256" key="7">
    <source>
        <dbReference type="ARBA" id="ARBA00022741"/>
    </source>
</evidence>
<dbReference type="SUPFAM" id="SSF52172">
    <property type="entry name" value="CheY-like"/>
    <property type="match status" value="1"/>
</dbReference>
<dbReference type="GO" id="GO:0046872">
    <property type="term" value="F:metal ion binding"/>
    <property type="evidence" value="ECO:0007669"/>
    <property type="project" value="UniProtKB-KW"/>
</dbReference>
<dbReference type="STRING" id="118168.MC7420_4848"/>
<keyword evidence="7" id="KW-0547">Nucleotide-binding</keyword>
<evidence type="ECO:0000256" key="6">
    <source>
        <dbReference type="ARBA" id="ARBA00022723"/>
    </source>
</evidence>
<evidence type="ECO:0000256" key="3">
    <source>
        <dbReference type="ARBA" id="ARBA00012201"/>
    </source>
</evidence>
<evidence type="ECO:0000256" key="2">
    <source>
        <dbReference type="ARBA" id="ARBA00004370"/>
    </source>
</evidence>
<comment type="subcellular location">
    <subcellularLocation>
        <location evidence="2">Membrane</location>
    </subcellularLocation>
</comment>
<keyword evidence="9" id="KW-0460">Magnesium</keyword>
<keyword evidence="22" id="KW-1185">Reference proteome</keyword>
<dbReference type="Pfam" id="PF00072">
    <property type="entry name" value="Response_reg"/>
    <property type="match status" value="1"/>
</dbReference>
<comment type="similarity">
    <text evidence="18">Belongs to the adenylyl cyclase class-4/guanylyl cyclase family.</text>
</comment>
<protein>
    <recommendedName>
        <fullName evidence="4">Adenylate cyclase</fullName>
        <ecNumber evidence="3">4.6.1.1</ecNumber>
    </recommendedName>
    <alternativeName>
        <fullName evidence="14">ATP pyrophosphate-lyase</fullName>
    </alternativeName>
    <alternativeName>
        <fullName evidence="15">Adenylyl cyclase</fullName>
    </alternativeName>
</protein>
<dbReference type="InterPro" id="IPR001054">
    <property type="entry name" value="A/G_cyclase"/>
</dbReference>
<evidence type="ECO:0000256" key="9">
    <source>
        <dbReference type="ARBA" id="ARBA00022842"/>
    </source>
</evidence>
<dbReference type="SUPFAM" id="SSF55073">
    <property type="entry name" value="Nucleotide cyclase"/>
    <property type="match status" value="1"/>
</dbReference>
<evidence type="ECO:0000313" key="22">
    <source>
        <dbReference type="Proteomes" id="UP000003835"/>
    </source>
</evidence>
<feature type="domain" description="Guanylate cyclase" evidence="20">
    <location>
        <begin position="178"/>
        <end position="305"/>
    </location>
</feature>
<gene>
    <name evidence="21" type="ORF">MC7420_4848</name>
</gene>
<dbReference type="EC" id="4.6.1.1" evidence="3"/>
<dbReference type="eggNOG" id="COG3706">
    <property type="taxonomic scope" value="Bacteria"/>
</dbReference>
<dbReference type="PANTHER" id="PTHR11920">
    <property type="entry name" value="GUANYLYL CYCLASE"/>
    <property type="match status" value="1"/>
</dbReference>
<evidence type="ECO:0000256" key="4">
    <source>
        <dbReference type="ARBA" id="ARBA00021420"/>
    </source>
</evidence>
<dbReference type="eggNOG" id="COG2114">
    <property type="taxonomic scope" value="Bacteria"/>
</dbReference>
<dbReference type="Proteomes" id="UP000003835">
    <property type="component" value="Unassembled WGS sequence"/>
</dbReference>
<evidence type="ECO:0000256" key="12">
    <source>
        <dbReference type="ARBA" id="ARBA00023136"/>
    </source>
</evidence>
<evidence type="ECO:0000256" key="18">
    <source>
        <dbReference type="RuleBase" id="RU000405"/>
    </source>
</evidence>
<evidence type="ECO:0000256" key="8">
    <source>
        <dbReference type="ARBA" id="ARBA00022840"/>
    </source>
</evidence>
<evidence type="ECO:0000256" key="5">
    <source>
        <dbReference type="ARBA" id="ARBA00022692"/>
    </source>
</evidence>
<keyword evidence="11" id="KW-0115">cAMP biosynthesis</keyword>
<keyword evidence="17" id="KW-0597">Phosphoprotein</keyword>
<keyword evidence="12" id="KW-0472">Membrane</keyword>
<dbReference type="PROSITE" id="PS50110">
    <property type="entry name" value="RESPONSE_REGULATORY"/>
    <property type="match status" value="1"/>
</dbReference>
<dbReference type="PANTHER" id="PTHR11920:SF335">
    <property type="entry name" value="GUANYLATE CYCLASE"/>
    <property type="match status" value="1"/>
</dbReference>
<keyword evidence="8" id="KW-0067">ATP-binding</keyword>
<dbReference type="GO" id="GO:0005524">
    <property type="term" value="F:ATP binding"/>
    <property type="evidence" value="ECO:0007669"/>
    <property type="project" value="UniProtKB-KW"/>
</dbReference>
<evidence type="ECO:0000256" key="13">
    <source>
        <dbReference type="ARBA" id="ARBA00023239"/>
    </source>
</evidence>
<dbReference type="Gene3D" id="3.30.70.1230">
    <property type="entry name" value="Nucleotide cyclase"/>
    <property type="match status" value="1"/>
</dbReference>
<evidence type="ECO:0000256" key="14">
    <source>
        <dbReference type="ARBA" id="ARBA00032597"/>
    </source>
</evidence>
<proteinExistence type="inferred from homology"/>
<dbReference type="OrthoDB" id="456159at2"/>
<evidence type="ECO:0000259" key="19">
    <source>
        <dbReference type="PROSITE" id="PS50110"/>
    </source>
</evidence>
<dbReference type="PROSITE" id="PS00452">
    <property type="entry name" value="GUANYLATE_CYCLASE_1"/>
    <property type="match status" value="1"/>
</dbReference>
<evidence type="ECO:0000256" key="10">
    <source>
        <dbReference type="ARBA" id="ARBA00022989"/>
    </source>
</evidence>
<dbReference type="InterPro" id="IPR029787">
    <property type="entry name" value="Nucleotide_cyclase"/>
</dbReference>
<dbReference type="GO" id="GO:0000160">
    <property type="term" value="P:phosphorelay signal transduction system"/>
    <property type="evidence" value="ECO:0007669"/>
    <property type="project" value="InterPro"/>
</dbReference>
<evidence type="ECO:0000256" key="15">
    <source>
        <dbReference type="ARBA" id="ARBA00032637"/>
    </source>
</evidence>
<dbReference type="CDD" id="cd07302">
    <property type="entry name" value="CHD"/>
    <property type="match status" value="1"/>
</dbReference>
<dbReference type="Gene3D" id="3.40.50.2300">
    <property type="match status" value="1"/>
</dbReference>
<keyword evidence="10" id="KW-1133">Transmembrane helix</keyword>
<dbReference type="Pfam" id="PF00211">
    <property type="entry name" value="Guanylate_cyc"/>
    <property type="match status" value="1"/>
</dbReference>
<evidence type="ECO:0000256" key="11">
    <source>
        <dbReference type="ARBA" id="ARBA00022998"/>
    </source>
</evidence>
<dbReference type="GO" id="GO:0005886">
    <property type="term" value="C:plasma membrane"/>
    <property type="evidence" value="ECO:0007669"/>
    <property type="project" value="UniProtKB-ARBA"/>
</dbReference>
<keyword evidence="13 18" id="KW-0456">Lyase</keyword>